<evidence type="ECO:0000256" key="1">
    <source>
        <dbReference type="ARBA" id="ARBA00022729"/>
    </source>
</evidence>
<reference evidence="3" key="1">
    <citation type="submission" date="2021-06" db="EMBL/GenBank/DDBJ databases">
        <authorList>
            <person name="Kallberg Y."/>
            <person name="Tangrot J."/>
            <person name="Rosling A."/>
        </authorList>
    </citation>
    <scope>NUCLEOTIDE SEQUENCE</scope>
    <source>
        <strain evidence="3">UK204</strain>
    </source>
</reference>
<name>A0A9N9BZ17_9GLOM</name>
<dbReference type="Proteomes" id="UP000789570">
    <property type="component" value="Unassembled WGS sequence"/>
</dbReference>
<evidence type="ECO:0000259" key="2">
    <source>
        <dbReference type="Pfam" id="PF03330"/>
    </source>
</evidence>
<dbReference type="PANTHER" id="PTHR31836">
    <property type="match status" value="1"/>
</dbReference>
<dbReference type="OrthoDB" id="406505at2759"/>
<evidence type="ECO:0000313" key="3">
    <source>
        <dbReference type="EMBL" id="CAG8581014.1"/>
    </source>
</evidence>
<proteinExistence type="predicted"/>
<dbReference type="CDD" id="cd22191">
    <property type="entry name" value="DPBB_RlpA_EXP_N-like"/>
    <property type="match status" value="1"/>
</dbReference>
<dbReference type="SUPFAM" id="SSF50685">
    <property type="entry name" value="Barwin-like endoglucanases"/>
    <property type="match status" value="1"/>
</dbReference>
<dbReference type="InterPro" id="IPR009009">
    <property type="entry name" value="RlpA-like_DPBB"/>
</dbReference>
<sequence>MYFSNNSSLFIVISALFVIFSQLIITSYSAPFSSHLQKRAFSGTASYYEPGLGACGVFSSSMDLIVAVNAAQFGDTPNPNENPICGRTVIINGPQGTVTCQVVDRCPGCSFGDLDLSPAAFERIADLEQGRVPITWDFI</sequence>
<dbReference type="InterPro" id="IPR036908">
    <property type="entry name" value="RlpA-like_sf"/>
</dbReference>
<keyword evidence="1" id="KW-0732">Signal</keyword>
<dbReference type="Gene3D" id="2.40.40.10">
    <property type="entry name" value="RlpA-like domain"/>
    <property type="match status" value="1"/>
</dbReference>
<feature type="domain" description="RlpA-like protein double-psi beta-barrel" evidence="2">
    <location>
        <begin position="72"/>
        <end position="135"/>
    </location>
</feature>
<organism evidence="3 4">
    <name type="scientific">Funneliformis caledonium</name>
    <dbReference type="NCBI Taxonomy" id="1117310"/>
    <lineage>
        <taxon>Eukaryota</taxon>
        <taxon>Fungi</taxon>
        <taxon>Fungi incertae sedis</taxon>
        <taxon>Mucoromycota</taxon>
        <taxon>Glomeromycotina</taxon>
        <taxon>Glomeromycetes</taxon>
        <taxon>Glomerales</taxon>
        <taxon>Glomeraceae</taxon>
        <taxon>Funneliformis</taxon>
    </lineage>
</organism>
<protein>
    <submittedName>
        <fullName evidence="3">17962_t:CDS:1</fullName>
    </submittedName>
</protein>
<gene>
    <name evidence="3" type="ORF">FCALED_LOCUS7594</name>
</gene>
<dbReference type="InterPro" id="IPR051477">
    <property type="entry name" value="Expansin_CellWall"/>
</dbReference>
<comment type="caution">
    <text evidence="3">The sequence shown here is derived from an EMBL/GenBank/DDBJ whole genome shotgun (WGS) entry which is preliminary data.</text>
</comment>
<dbReference type="Pfam" id="PF03330">
    <property type="entry name" value="DPBB_1"/>
    <property type="match status" value="1"/>
</dbReference>
<dbReference type="AlphaFoldDB" id="A0A9N9BZ17"/>
<accession>A0A9N9BZ17</accession>
<keyword evidence="4" id="KW-1185">Reference proteome</keyword>
<evidence type="ECO:0000313" key="4">
    <source>
        <dbReference type="Proteomes" id="UP000789570"/>
    </source>
</evidence>
<dbReference type="PANTHER" id="PTHR31836:SF28">
    <property type="entry name" value="SRCR DOMAIN-CONTAINING PROTEIN-RELATED"/>
    <property type="match status" value="1"/>
</dbReference>
<dbReference type="EMBL" id="CAJVPQ010002045">
    <property type="protein sequence ID" value="CAG8581014.1"/>
    <property type="molecule type" value="Genomic_DNA"/>
</dbReference>